<feature type="domain" description="RNA polymerase sigma-70 region 2" evidence="7">
    <location>
        <begin position="42"/>
        <end position="109"/>
    </location>
</feature>
<dbReference type="RefSeq" id="WP_047260439.1">
    <property type="nucleotide sequence ID" value="NZ_CP011546.1"/>
</dbReference>
<organism evidence="9 10">
    <name type="scientific">Corynebacterium uterequi</name>
    <dbReference type="NCBI Taxonomy" id="1072256"/>
    <lineage>
        <taxon>Bacteria</taxon>
        <taxon>Bacillati</taxon>
        <taxon>Actinomycetota</taxon>
        <taxon>Actinomycetes</taxon>
        <taxon>Mycobacteriales</taxon>
        <taxon>Corynebacteriaceae</taxon>
        <taxon>Corynebacterium</taxon>
    </lineage>
</organism>
<evidence type="ECO:0000256" key="6">
    <source>
        <dbReference type="SAM" id="MobiDB-lite"/>
    </source>
</evidence>
<dbReference type="GO" id="GO:0016987">
    <property type="term" value="F:sigma factor activity"/>
    <property type="evidence" value="ECO:0007669"/>
    <property type="project" value="UniProtKB-KW"/>
</dbReference>
<dbReference type="Gene3D" id="1.10.1740.10">
    <property type="match status" value="1"/>
</dbReference>
<keyword evidence="9" id="KW-0240">DNA-directed RNA polymerase</keyword>
<dbReference type="InterPro" id="IPR007627">
    <property type="entry name" value="RNA_pol_sigma70_r2"/>
</dbReference>
<keyword evidence="3" id="KW-0731">Sigma factor</keyword>
<keyword evidence="5" id="KW-0804">Transcription</keyword>
<comment type="similarity">
    <text evidence="1">Belongs to the sigma-70 factor family. ECF subfamily.</text>
</comment>
<dbReference type="InterPro" id="IPR014284">
    <property type="entry name" value="RNA_pol_sigma-70_dom"/>
</dbReference>
<dbReference type="Pfam" id="PF04542">
    <property type="entry name" value="Sigma70_r2"/>
    <property type="match status" value="1"/>
</dbReference>
<dbReference type="InterPro" id="IPR013249">
    <property type="entry name" value="RNA_pol_sigma70_r4_t2"/>
</dbReference>
<dbReference type="GO" id="GO:0003677">
    <property type="term" value="F:DNA binding"/>
    <property type="evidence" value="ECO:0007669"/>
    <property type="project" value="UniProtKB-KW"/>
</dbReference>
<dbReference type="GO" id="GO:0000428">
    <property type="term" value="C:DNA-directed RNA polymerase complex"/>
    <property type="evidence" value="ECO:0007669"/>
    <property type="project" value="UniProtKB-KW"/>
</dbReference>
<dbReference type="InterPro" id="IPR039425">
    <property type="entry name" value="RNA_pol_sigma-70-like"/>
</dbReference>
<dbReference type="NCBIfam" id="TIGR02937">
    <property type="entry name" value="sigma70-ECF"/>
    <property type="match status" value="1"/>
</dbReference>
<dbReference type="InterPro" id="IPR013324">
    <property type="entry name" value="RNA_pol_sigma_r3/r4-like"/>
</dbReference>
<dbReference type="EMBL" id="CP011546">
    <property type="protein sequence ID" value="AKK12184.1"/>
    <property type="molecule type" value="Genomic_DNA"/>
</dbReference>
<keyword evidence="10" id="KW-1185">Reference proteome</keyword>
<dbReference type="PATRIC" id="fig|1072256.5.peg.2188"/>
<reference evidence="9 10" key="1">
    <citation type="journal article" date="2015" name="Genome Announc.">
        <title>Virulence Factor Genes Detected in the Complete Genome Sequence of Corynebacterium uterequi DSM 45634, Isolated from the Uterus of a Maiden Mare.</title>
        <authorList>
            <person name="Ruckert C."/>
            <person name="Kriete M."/>
            <person name="Jaenicke S."/>
            <person name="Winkler A."/>
            <person name="Tauch A."/>
        </authorList>
    </citation>
    <scope>NUCLEOTIDE SEQUENCE [LARGE SCALE GENOMIC DNA]</scope>
    <source>
        <strain evidence="9 10">DSM 45634</strain>
    </source>
</reference>
<evidence type="ECO:0000259" key="7">
    <source>
        <dbReference type="Pfam" id="PF04542"/>
    </source>
</evidence>
<feature type="region of interest" description="Disordered" evidence="6">
    <location>
        <begin position="1"/>
        <end position="22"/>
    </location>
</feature>
<keyword evidence="2" id="KW-0805">Transcription regulation</keyword>
<proteinExistence type="inferred from homology"/>
<dbReference type="SUPFAM" id="SSF88946">
    <property type="entry name" value="Sigma2 domain of RNA polymerase sigma factors"/>
    <property type="match status" value="1"/>
</dbReference>
<dbReference type="AlphaFoldDB" id="A0A0G3HFW3"/>
<evidence type="ECO:0000256" key="1">
    <source>
        <dbReference type="ARBA" id="ARBA00010641"/>
    </source>
</evidence>
<evidence type="ECO:0000313" key="10">
    <source>
        <dbReference type="Proteomes" id="UP000035548"/>
    </source>
</evidence>
<dbReference type="PANTHER" id="PTHR43133:SF8">
    <property type="entry name" value="RNA POLYMERASE SIGMA FACTOR HI_1459-RELATED"/>
    <property type="match status" value="1"/>
</dbReference>
<evidence type="ECO:0000256" key="2">
    <source>
        <dbReference type="ARBA" id="ARBA00023015"/>
    </source>
</evidence>
<dbReference type="Pfam" id="PF08281">
    <property type="entry name" value="Sigma70_r4_2"/>
    <property type="match status" value="1"/>
</dbReference>
<accession>A0A0G3HFW3</accession>
<dbReference type="GO" id="GO:0006352">
    <property type="term" value="P:DNA-templated transcription initiation"/>
    <property type="evidence" value="ECO:0007669"/>
    <property type="project" value="InterPro"/>
</dbReference>
<protein>
    <submittedName>
        <fullName evidence="9">DNA-directed RNA polymerase specialized sigma subunit, sigma24</fullName>
    </submittedName>
</protein>
<dbReference type="Proteomes" id="UP000035548">
    <property type="component" value="Chromosome"/>
</dbReference>
<evidence type="ECO:0000256" key="5">
    <source>
        <dbReference type="ARBA" id="ARBA00023163"/>
    </source>
</evidence>
<evidence type="ECO:0000256" key="4">
    <source>
        <dbReference type="ARBA" id="ARBA00023125"/>
    </source>
</evidence>
<dbReference type="PANTHER" id="PTHR43133">
    <property type="entry name" value="RNA POLYMERASE ECF-TYPE SIGMA FACTO"/>
    <property type="match status" value="1"/>
</dbReference>
<keyword evidence="4" id="KW-0238">DNA-binding</keyword>
<evidence type="ECO:0000313" key="9">
    <source>
        <dbReference type="EMBL" id="AKK12184.1"/>
    </source>
</evidence>
<dbReference type="InterPro" id="IPR036388">
    <property type="entry name" value="WH-like_DNA-bd_sf"/>
</dbReference>
<gene>
    <name evidence="9" type="primary">sigM</name>
    <name evidence="9" type="ORF">CUTER_11115</name>
</gene>
<sequence length="200" mass="22380">MGSPYSGRPNRPTRPASSGQEATDAELVATYLEGNARAFSTIVTRHRSRLKSIAWRYANSRYDVEDIVQESWLKAATNLSRYRAEAALTTWLHRIVANEGYDFQRRRSRHETPVLDDAERFAVTPASLVTEPHAAADAALLLETLLKQLSPEQRDALLLVDGQGYSIEEAAQRLGTRPGTVKSRRSRARQILRSAYPDDG</sequence>
<evidence type="ECO:0000259" key="8">
    <source>
        <dbReference type="Pfam" id="PF08281"/>
    </source>
</evidence>
<reference evidence="10" key="2">
    <citation type="submission" date="2015-05" db="EMBL/GenBank/DDBJ databases">
        <title>Complete genome sequence of Corynebacterium uterequi DSM 45634, isolated from the uterus of a maiden mare.</title>
        <authorList>
            <person name="Ruckert C."/>
            <person name="Albersmeier A."/>
            <person name="Winkler A."/>
            <person name="Tauch A."/>
        </authorList>
    </citation>
    <scope>NUCLEOTIDE SEQUENCE [LARGE SCALE GENOMIC DNA]</scope>
    <source>
        <strain evidence="10">DSM 45634</strain>
    </source>
</reference>
<dbReference type="OrthoDB" id="9780326at2"/>
<feature type="domain" description="RNA polymerase sigma factor 70 region 4 type 2" evidence="8">
    <location>
        <begin position="141"/>
        <end position="190"/>
    </location>
</feature>
<dbReference type="Gene3D" id="1.10.10.10">
    <property type="entry name" value="Winged helix-like DNA-binding domain superfamily/Winged helix DNA-binding domain"/>
    <property type="match status" value="1"/>
</dbReference>
<dbReference type="SUPFAM" id="SSF88659">
    <property type="entry name" value="Sigma3 and sigma4 domains of RNA polymerase sigma factors"/>
    <property type="match status" value="1"/>
</dbReference>
<dbReference type="CDD" id="cd06171">
    <property type="entry name" value="Sigma70_r4"/>
    <property type="match status" value="1"/>
</dbReference>
<dbReference type="STRING" id="1072256.CUTER_11115"/>
<dbReference type="InterPro" id="IPR013325">
    <property type="entry name" value="RNA_pol_sigma_r2"/>
</dbReference>
<evidence type="ECO:0000256" key="3">
    <source>
        <dbReference type="ARBA" id="ARBA00023082"/>
    </source>
</evidence>
<name>A0A0G3HFW3_9CORY</name>
<dbReference type="KEGG" id="cut:CUTER_11115"/>